<name>A0A1I5XSU3_9BACT</name>
<accession>A0A1I5XSU3</accession>
<protein>
    <submittedName>
        <fullName evidence="1">Uncharacterized protein</fullName>
    </submittedName>
</protein>
<organism evidence="1 2">
    <name type="scientific">Parafilimonas terrae</name>
    <dbReference type="NCBI Taxonomy" id="1465490"/>
    <lineage>
        <taxon>Bacteria</taxon>
        <taxon>Pseudomonadati</taxon>
        <taxon>Bacteroidota</taxon>
        <taxon>Chitinophagia</taxon>
        <taxon>Chitinophagales</taxon>
        <taxon>Chitinophagaceae</taxon>
        <taxon>Parafilimonas</taxon>
    </lineage>
</organism>
<keyword evidence="2" id="KW-1185">Reference proteome</keyword>
<dbReference type="Proteomes" id="UP000199031">
    <property type="component" value="Unassembled WGS sequence"/>
</dbReference>
<proteinExistence type="predicted"/>
<gene>
    <name evidence="1" type="ORF">SAMN05444277_109156</name>
</gene>
<sequence>MRNKPSVAVDILLVPEAAVETPAISQDVFLTNLYEQMDEHLDDSAFGVL</sequence>
<dbReference type="EMBL" id="FOXQ01000009">
    <property type="protein sequence ID" value="SFQ35032.1"/>
    <property type="molecule type" value="Genomic_DNA"/>
</dbReference>
<dbReference type="AlphaFoldDB" id="A0A1I5XSU3"/>
<reference evidence="1 2" key="1">
    <citation type="submission" date="2016-10" db="EMBL/GenBank/DDBJ databases">
        <authorList>
            <person name="de Groot N.N."/>
        </authorList>
    </citation>
    <scope>NUCLEOTIDE SEQUENCE [LARGE SCALE GENOMIC DNA]</scope>
    <source>
        <strain evidence="1 2">DSM 28286</strain>
    </source>
</reference>
<dbReference type="RefSeq" id="WP_177191921.1">
    <property type="nucleotide sequence ID" value="NZ_FOXQ01000009.1"/>
</dbReference>
<evidence type="ECO:0000313" key="1">
    <source>
        <dbReference type="EMBL" id="SFQ35032.1"/>
    </source>
</evidence>
<dbReference type="STRING" id="1465490.SAMN05444277_109156"/>
<evidence type="ECO:0000313" key="2">
    <source>
        <dbReference type="Proteomes" id="UP000199031"/>
    </source>
</evidence>